<gene>
    <name evidence="10 12 13" type="primary">hyls1</name>
</gene>
<feature type="region of interest" description="Disordered" evidence="8">
    <location>
        <begin position="1"/>
        <end position="61"/>
    </location>
</feature>
<feature type="compositionally biased region" description="Basic and acidic residues" evidence="8">
    <location>
        <begin position="186"/>
        <end position="196"/>
    </location>
</feature>
<name>A0A6I8RYD1_XENTR</name>
<reference evidence="10" key="1">
    <citation type="journal article" date="2010" name="Science">
        <title>The genome of the Western clawed frog Xenopus tropicalis.</title>
        <authorList>
            <person name="Hellsten U."/>
            <person name="Harland R.M."/>
            <person name="Gilchrist M.J."/>
            <person name="Hendrix D."/>
            <person name="Jurka J."/>
            <person name="Kapitonov V."/>
            <person name="Ovcharenko I."/>
            <person name="Putnam N.H."/>
            <person name="Shu S."/>
            <person name="Taher L."/>
            <person name="Blitz I.L."/>
            <person name="Blumberg B."/>
            <person name="Dichmann D.S."/>
            <person name="Dubchak I."/>
            <person name="Amaya E."/>
            <person name="Detter J.C."/>
            <person name="Fletcher R."/>
            <person name="Gerhard D.S."/>
            <person name="Goodstein D."/>
            <person name="Graves T."/>
            <person name="Grigoriev I.V."/>
            <person name="Grimwood J."/>
            <person name="Kawashima T."/>
            <person name="Lindquist E."/>
            <person name="Lucas S.M."/>
            <person name="Mead P.E."/>
            <person name="Mitros T."/>
            <person name="Ogino H."/>
            <person name="Ohta Y."/>
            <person name="Poliakov A.V."/>
            <person name="Pollet N."/>
            <person name="Robert J."/>
            <person name="Salamov A."/>
            <person name="Sater A.K."/>
            <person name="Schmutz J."/>
            <person name="Terry A."/>
            <person name="Vize P.D."/>
            <person name="Warren W.C."/>
            <person name="Wells D."/>
            <person name="Wills A."/>
            <person name="Wilson R.K."/>
            <person name="Zimmerman L.B."/>
            <person name="Zorn A.M."/>
            <person name="Grainger R."/>
            <person name="Grammer T."/>
            <person name="Khokha M.K."/>
            <person name="Richardson P.M."/>
            <person name="Rokhsar D.S."/>
        </authorList>
    </citation>
    <scope>NUCLEOTIDE SEQUENCE [LARGE SCALE GENOMIC DNA]</scope>
    <source>
        <strain evidence="10">Nigerian</strain>
    </source>
</reference>
<evidence type="ECO:0000256" key="2">
    <source>
        <dbReference type="ARBA" id="ARBA00004138"/>
    </source>
</evidence>
<comment type="similarity">
    <text evidence="3">Belongs to the HYLS1 family.</text>
</comment>
<dbReference type="GO" id="GO:0097730">
    <property type="term" value="C:non-motile cilium"/>
    <property type="evidence" value="ECO:0000318"/>
    <property type="project" value="GO_Central"/>
</dbReference>
<accession>A0A6I8RYD1</accession>
<reference evidence="12" key="3">
    <citation type="submission" date="2025-04" db="UniProtKB">
        <authorList>
            <consortium name="RefSeq"/>
        </authorList>
    </citation>
    <scope>IDENTIFICATION</scope>
    <source>
        <strain evidence="12">Nigerian</strain>
        <tissue evidence="12">Liver and blood</tissue>
    </source>
</reference>
<reference evidence="10" key="2">
    <citation type="submission" date="2020-05" db="UniProtKB">
        <authorList>
            <consortium name="Ensembl"/>
        </authorList>
    </citation>
    <scope>IDENTIFICATION</scope>
</reference>
<dbReference type="Pfam" id="PF15311">
    <property type="entry name" value="HYLS1_C"/>
    <property type="match status" value="1"/>
</dbReference>
<comment type="subcellular location">
    <subcellularLocation>
        <location evidence="2">Cell projection</location>
        <location evidence="2">Cilium</location>
    </subcellularLocation>
    <subcellularLocation>
        <location evidence="1">Cytoplasm</location>
        <location evidence="1">Cytoskeleton</location>
        <location evidence="1">Microtubule organizing center</location>
        <location evidence="1">Centrosome</location>
        <location evidence="1">Centriole</location>
    </subcellularLocation>
</comment>
<evidence type="ECO:0000256" key="8">
    <source>
        <dbReference type="SAM" id="MobiDB-lite"/>
    </source>
</evidence>
<feature type="compositionally biased region" description="Polar residues" evidence="8">
    <location>
        <begin position="148"/>
        <end position="172"/>
    </location>
</feature>
<dbReference type="GO" id="GO:0005814">
    <property type="term" value="C:centriole"/>
    <property type="evidence" value="ECO:0000318"/>
    <property type="project" value="GO_Central"/>
</dbReference>
<dbReference type="OMA" id="PNDYIVP"/>
<organism evidence="10">
    <name type="scientific">Xenopus tropicalis</name>
    <name type="common">Western clawed frog</name>
    <name type="synonym">Silurana tropicalis</name>
    <dbReference type="NCBI Taxonomy" id="8364"/>
    <lineage>
        <taxon>Eukaryota</taxon>
        <taxon>Metazoa</taxon>
        <taxon>Chordata</taxon>
        <taxon>Craniata</taxon>
        <taxon>Vertebrata</taxon>
        <taxon>Euteleostomi</taxon>
        <taxon>Amphibia</taxon>
        <taxon>Batrachia</taxon>
        <taxon>Anura</taxon>
        <taxon>Pipoidea</taxon>
        <taxon>Pipidae</taxon>
        <taxon>Xenopodinae</taxon>
        <taxon>Xenopus</taxon>
        <taxon>Silurana</taxon>
    </lineage>
</organism>
<dbReference type="RefSeq" id="XP_004918159.1">
    <property type="nucleotide sequence ID" value="XM_004918102.4"/>
</dbReference>
<dbReference type="InterPro" id="IPR026227">
    <property type="entry name" value="HYLS1"/>
</dbReference>
<evidence type="ECO:0000259" key="9">
    <source>
        <dbReference type="Pfam" id="PF15311"/>
    </source>
</evidence>
<keyword evidence="11" id="KW-1185">Reference proteome</keyword>
<evidence type="ECO:0000313" key="11">
    <source>
        <dbReference type="Proteomes" id="UP000008143"/>
    </source>
</evidence>
<dbReference type="GeneTree" id="ENSGT00390000008848"/>
<keyword evidence="4" id="KW-0963">Cytoplasm</keyword>
<dbReference type="InterPro" id="IPR052319">
    <property type="entry name" value="Centriolar_ciliogenesis_assoc"/>
</dbReference>
<evidence type="ECO:0000256" key="6">
    <source>
        <dbReference type="ARBA" id="ARBA00023212"/>
    </source>
</evidence>
<dbReference type="Proteomes" id="UP000008143">
    <property type="component" value="Chromosome 9"/>
</dbReference>
<feature type="compositionally biased region" description="Low complexity" evidence="8">
    <location>
        <begin position="135"/>
        <end position="147"/>
    </location>
</feature>
<dbReference type="Ensembl" id="ENSXETT00000089289">
    <property type="protein sequence ID" value="ENSXETP00000086202"/>
    <property type="gene ID" value="ENSXETG00000035532"/>
</dbReference>
<evidence type="ECO:0000313" key="10">
    <source>
        <dbReference type="Ensembl" id="ENSXETP00000086202"/>
    </source>
</evidence>
<dbReference type="OrthoDB" id="6343432at2759"/>
<evidence type="ECO:0000256" key="4">
    <source>
        <dbReference type="ARBA" id="ARBA00022490"/>
    </source>
</evidence>
<evidence type="ECO:0000313" key="12">
    <source>
        <dbReference type="RefSeq" id="XP_004918159.1"/>
    </source>
</evidence>
<dbReference type="AGR" id="Xenbase:XB-GENE-22061504"/>
<dbReference type="KEGG" id="xtr:101731869"/>
<evidence type="ECO:0000256" key="3">
    <source>
        <dbReference type="ARBA" id="ARBA00010091"/>
    </source>
</evidence>
<dbReference type="GO" id="GO:0060271">
    <property type="term" value="P:cilium assembly"/>
    <property type="evidence" value="ECO:0000318"/>
    <property type="project" value="GO_Central"/>
</dbReference>
<sequence length="333" mass="37856">MSRRDRQFREEPSENALPLVRNHFRPQSTEHDQSYEPLEASGQSGDSILLSEHSQDNMSVTVSEEELRHELSLLGFSYVPRQRLLEFKKDLERLMNQGGVAASPETSRLENETIEETTNTTAPPPAESNAWHHQASAWPTTTATSSTEWGNQQRSQDSYTKHTVSLGGNTLPTKKAPQITRKVLRRKSDGQTHVSDESFLYSETETEEGDSGSSIVDFRSESSGRSSASCIKSFIRPPPYSLLDQYRQRSDPVGRYQEYKQKWDALQVALERSRKELRWGIREQMMSAPPQPAPRSVPPPNTYVIPTDKKRYALRWAVRQDLVNGVMPRGSYS</sequence>
<dbReference type="CTD" id="219844"/>
<dbReference type="PANTHER" id="PTHR34174">
    <property type="entry name" value="HYDROLETHALUS SYNDROME PROTEIN 1"/>
    <property type="match status" value="1"/>
</dbReference>
<keyword evidence="6" id="KW-0206">Cytoskeleton</keyword>
<keyword evidence="5" id="KW-0970">Cilium biogenesis/degradation</keyword>
<dbReference type="Xenbase" id="XB-GENE-22061504">
    <property type="gene designation" value="hyls1"/>
</dbReference>
<dbReference type="InterPro" id="IPR027918">
    <property type="entry name" value="HYLS1_C_dom"/>
</dbReference>
<proteinExistence type="inferred from homology"/>
<evidence type="ECO:0000256" key="1">
    <source>
        <dbReference type="ARBA" id="ARBA00004114"/>
    </source>
</evidence>
<protein>
    <submittedName>
        <fullName evidence="10">Centriolar and ciliogenesis associated</fullName>
    </submittedName>
    <submittedName>
        <fullName evidence="12">Hydrolethalus syndrome protein 1</fullName>
    </submittedName>
</protein>
<dbReference type="AlphaFoldDB" id="A0A6I8RYD1"/>
<evidence type="ECO:0000256" key="5">
    <source>
        <dbReference type="ARBA" id="ARBA00022794"/>
    </source>
</evidence>
<keyword evidence="7" id="KW-0966">Cell projection</keyword>
<feature type="compositionally biased region" description="Basic and acidic residues" evidence="8">
    <location>
        <begin position="1"/>
        <end position="12"/>
    </location>
</feature>
<dbReference type="PANTHER" id="PTHR34174:SF1">
    <property type="entry name" value="CENTRIOLAR AND CILIOGENESIS-ASSOCIATED PROTEIN HYLS1"/>
    <property type="match status" value="1"/>
</dbReference>
<feature type="region of interest" description="Disordered" evidence="8">
    <location>
        <begin position="98"/>
        <end position="222"/>
    </location>
</feature>
<dbReference type="Bgee" id="ENSXETG00000035532">
    <property type="expression patterns" value="Expressed in 2-cell stage embryo and 18 other cell types or tissues"/>
</dbReference>
<dbReference type="GeneID" id="101731869"/>
<dbReference type="PRINTS" id="PR02098">
    <property type="entry name" value="HYLETHALUSS1"/>
</dbReference>
<evidence type="ECO:0000256" key="7">
    <source>
        <dbReference type="ARBA" id="ARBA00023273"/>
    </source>
</evidence>
<feature type="domain" description="Centriolar and ciliogenesis-associated protein HYLS1 C-terminal" evidence="9">
    <location>
        <begin position="236"/>
        <end position="322"/>
    </location>
</feature>
<evidence type="ECO:0000313" key="13">
    <source>
        <dbReference type="Xenbase" id="XB-GENE-22061504"/>
    </source>
</evidence>